<keyword evidence="2" id="KW-0808">Transferase</keyword>
<feature type="domain" description="Protein kinase" evidence="1">
    <location>
        <begin position="28"/>
        <end position="346"/>
    </location>
</feature>
<accession>A0A542ZDT0</accession>
<gene>
    <name evidence="2" type="ORF">FB460_2272</name>
</gene>
<dbReference type="Pfam" id="PF01636">
    <property type="entry name" value="APH"/>
    <property type="match status" value="1"/>
</dbReference>
<dbReference type="PANTHER" id="PTHR47829:SF1">
    <property type="entry name" value="HAD FAMILY PHOSPHATASE"/>
    <property type="match status" value="1"/>
</dbReference>
<evidence type="ECO:0000313" key="2">
    <source>
        <dbReference type="EMBL" id="TQL58410.1"/>
    </source>
</evidence>
<dbReference type="EMBL" id="VFOR01000002">
    <property type="protein sequence ID" value="TQL58410.1"/>
    <property type="molecule type" value="Genomic_DNA"/>
</dbReference>
<dbReference type="SUPFAM" id="SSF56112">
    <property type="entry name" value="Protein kinase-like (PK-like)"/>
    <property type="match status" value="1"/>
</dbReference>
<dbReference type="RefSeq" id="WP_142094202.1">
    <property type="nucleotide sequence ID" value="NZ_BAAAMD010000002.1"/>
</dbReference>
<dbReference type="CDD" id="cd05154">
    <property type="entry name" value="ACAD10_11_N-like"/>
    <property type="match status" value="1"/>
</dbReference>
<dbReference type="OrthoDB" id="3806873at2"/>
<dbReference type="GO" id="GO:0005524">
    <property type="term" value="F:ATP binding"/>
    <property type="evidence" value="ECO:0007669"/>
    <property type="project" value="InterPro"/>
</dbReference>
<dbReference type="AlphaFoldDB" id="A0A542ZDT0"/>
<dbReference type="Proteomes" id="UP000316196">
    <property type="component" value="Unassembled WGS sequence"/>
</dbReference>
<dbReference type="InterPro" id="IPR011009">
    <property type="entry name" value="Kinase-like_dom_sf"/>
</dbReference>
<dbReference type="InterPro" id="IPR052898">
    <property type="entry name" value="ACAD10-like"/>
</dbReference>
<comment type="caution">
    <text evidence="2">The sequence shown here is derived from an EMBL/GenBank/DDBJ whole genome shotgun (WGS) entry which is preliminary data.</text>
</comment>
<dbReference type="PROSITE" id="PS50011">
    <property type="entry name" value="PROTEIN_KINASE_DOM"/>
    <property type="match status" value="1"/>
</dbReference>
<sequence length="346" mass="37793">METERVEGINAGAVESWLVGLDAGLTAPLTFKRIGAGQSNLTYTATDLEGRRLVLRRPPLGELLASAHDVAREHRILTALQGSEVPVVQVFGLATEEPVTDVPLMAVEYVEGLVLNTAADAEQLAAEQRHRVGLSLVEAIAKIHSVDLEATGLIDLTSHKPYAERQLRRWSGMWEKSRTRDLPELDRLTQRLIAGAPEPSELTLVHGDCHVRNIIIDPADAEVKAVIDWELCTLGEPLADLGTLLAYWNEPGDPPTVLPNSTARAGFATRAELIEHYARVTGRDVSDHTFWHAIGLWKVAIILEGVRKRQMDDHRNLTSLGEVGPEAVDDLVARANAVLDAAEPVT</sequence>
<dbReference type="Gene3D" id="3.30.200.20">
    <property type="entry name" value="Phosphorylase Kinase, domain 1"/>
    <property type="match status" value="1"/>
</dbReference>
<proteinExistence type="predicted"/>
<dbReference type="Gene3D" id="3.90.1200.10">
    <property type="match status" value="1"/>
</dbReference>
<organism evidence="2 3">
    <name type="scientific">Propioniferax innocua</name>
    <dbReference type="NCBI Taxonomy" id="1753"/>
    <lineage>
        <taxon>Bacteria</taxon>
        <taxon>Bacillati</taxon>
        <taxon>Actinomycetota</taxon>
        <taxon>Actinomycetes</taxon>
        <taxon>Propionibacteriales</taxon>
        <taxon>Propionibacteriaceae</taxon>
        <taxon>Propioniferax</taxon>
    </lineage>
</organism>
<dbReference type="GO" id="GO:0004672">
    <property type="term" value="F:protein kinase activity"/>
    <property type="evidence" value="ECO:0007669"/>
    <property type="project" value="InterPro"/>
</dbReference>
<reference evidence="2 3" key="1">
    <citation type="submission" date="2019-06" db="EMBL/GenBank/DDBJ databases">
        <title>Sequencing the genomes of 1000 actinobacteria strains.</title>
        <authorList>
            <person name="Klenk H.-P."/>
        </authorList>
    </citation>
    <scope>NUCLEOTIDE SEQUENCE [LARGE SCALE GENOMIC DNA]</scope>
    <source>
        <strain evidence="2 3">DSM 8251</strain>
    </source>
</reference>
<dbReference type="InterPro" id="IPR000719">
    <property type="entry name" value="Prot_kinase_dom"/>
</dbReference>
<name>A0A542ZDT0_9ACTN</name>
<dbReference type="InterPro" id="IPR002575">
    <property type="entry name" value="Aminoglycoside_PTrfase"/>
</dbReference>
<protein>
    <submittedName>
        <fullName evidence="2">Aminoglycoside phosphotransferase (APT) family kinase protein</fullName>
    </submittedName>
</protein>
<dbReference type="PANTHER" id="PTHR47829">
    <property type="entry name" value="HYDROLASE, PUTATIVE (AFU_ORTHOLOGUE AFUA_1G12880)-RELATED"/>
    <property type="match status" value="1"/>
</dbReference>
<keyword evidence="3" id="KW-1185">Reference proteome</keyword>
<dbReference type="InterPro" id="IPR041726">
    <property type="entry name" value="ACAD10_11_N"/>
</dbReference>
<evidence type="ECO:0000313" key="3">
    <source>
        <dbReference type="Proteomes" id="UP000316196"/>
    </source>
</evidence>
<evidence type="ECO:0000259" key="1">
    <source>
        <dbReference type="PROSITE" id="PS50011"/>
    </source>
</evidence>
<keyword evidence="2" id="KW-0418">Kinase</keyword>